<feature type="non-terminal residue" evidence="2">
    <location>
        <position position="1"/>
    </location>
</feature>
<evidence type="ECO:0000256" key="1">
    <source>
        <dbReference type="SAM" id="MobiDB-lite"/>
    </source>
</evidence>
<evidence type="ECO:0000313" key="2">
    <source>
        <dbReference type="EMBL" id="GAG29998.1"/>
    </source>
</evidence>
<dbReference type="EMBL" id="BARS01043858">
    <property type="protein sequence ID" value="GAG29998.1"/>
    <property type="molecule type" value="Genomic_DNA"/>
</dbReference>
<protein>
    <submittedName>
        <fullName evidence="2">Uncharacterized protein</fullName>
    </submittedName>
</protein>
<gene>
    <name evidence="2" type="ORF">S01H1_66338</name>
</gene>
<proteinExistence type="predicted"/>
<dbReference type="AlphaFoldDB" id="X0X022"/>
<feature type="region of interest" description="Disordered" evidence="1">
    <location>
        <begin position="1"/>
        <end position="28"/>
    </location>
</feature>
<sequence length="51" mass="5427">GSRPSEAVLHAASPTDRTASKSHILPKAPQSRQLRGLLVTKLSLRLISAPL</sequence>
<name>X0X022_9ZZZZ</name>
<comment type="caution">
    <text evidence="2">The sequence shown here is derived from an EMBL/GenBank/DDBJ whole genome shotgun (WGS) entry which is preliminary data.</text>
</comment>
<accession>X0X022</accession>
<reference evidence="2" key="1">
    <citation type="journal article" date="2014" name="Front. Microbiol.">
        <title>High frequency of phylogenetically diverse reductive dehalogenase-homologous genes in deep subseafloor sedimentary metagenomes.</title>
        <authorList>
            <person name="Kawai M."/>
            <person name="Futagami T."/>
            <person name="Toyoda A."/>
            <person name="Takaki Y."/>
            <person name="Nishi S."/>
            <person name="Hori S."/>
            <person name="Arai W."/>
            <person name="Tsubouchi T."/>
            <person name="Morono Y."/>
            <person name="Uchiyama I."/>
            <person name="Ito T."/>
            <person name="Fujiyama A."/>
            <person name="Inagaki F."/>
            <person name="Takami H."/>
        </authorList>
    </citation>
    <scope>NUCLEOTIDE SEQUENCE</scope>
    <source>
        <strain evidence="2">Expedition CK06-06</strain>
    </source>
</reference>
<organism evidence="2">
    <name type="scientific">marine sediment metagenome</name>
    <dbReference type="NCBI Taxonomy" id="412755"/>
    <lineage>
        <taxon>unclassified sequences</taxon>
        <taxon>metagenomes</taxon>
        <taxon>ecological metagenomes</taxon>
    </lineage>
</organism>